<evidence type="ECO:0000256" key="5">
    <source>
        <dbReference type="ARBA" id="ARBA00023002"/>
    </source>
</evidence>
<keyword evidence="8" id="KW-1185">Reference proteome</keyword>
<dbReference type="InterPro" id="IPR012951">
    <property type="entry name" value="BBE"/>
</dbReference>
<dbReference type="Proteomes" id="UP000244855">
    <property type="component" value="Unassembled WGS sequence"/>
</dbReference>
<dbReference type="GO" id="GO:0071949">
    <property type="term" value="F:FAD binding"/>
    <property type="evidence" value="ECO:0007669"/>
    <property type="project" value="InterPro"/>
</dbReference>
<dbReference type="EMBL" id="KZ805341">
    <property type="protein sequence ID" value="PVI02565.1"/>
    <property type="molecule type" value="Genomic_DNA"/>
</dbReference>
<name>A0A2V1DZB8_9PLEO</name>
<keyword evidence="3" id="KW-0285">Flavoprotein</keyword>
<evidence type="ECO:0000256" key="2">
    <source>
        <dbReference type="ARBA" id="ARBA00005466"/>
    </source>
</evidence>
<proteinExistence type="inferred from homology"/>
<gene>
    <name evidence="7" type="ORF">DM02DRAFT_612809</name>
</gene>
<dbReference type="InterPro" id="IPR016166">
    <property type="entry name" value="FAD-bd_PCMH"/>
</dbReference>
<dbReference type="GO" id="GO:0016491">
    <property type="term" value="F:oxidoreductase activity"/>
    <property type="evidence" value="ECO:0007669"/>
    <property type="project" value="UniProtKB-KW"/>
</dbReference>
<keyword evidence="4" id="KW-0274">FAD</keyword>
<protein>
    <submittedName>
        <fullName evidence="7">FAD-binding domain-containing protein</fullName>
    </submittedName>
</protein>
<evidence type="ECO:0000259" key="6">
    <source>
        <dbReference type="PROSITE" id="PS51387"/>
    </source>
</evidence>
<dbReference type="PROSITE" id="PS51387">
    <property type="entry name" value="FAD_PCMH"/>
    <property type="match status" value="1"/>
</dbReference>
<dbReference type="Pfam" id="PF08031">
    <property type="entry name" value="BBE"/>
    <property type="match status" value="1"/>
</dbReference>
<accession>A0A2V1DZB8</accession>
<dbReference type="InterPro" id="IPR036318">
    <property type="entry name" value="FAD-bd_PCMH-like_sf"/>
</dbReference>
<dbReference type="PANTHER" id="PTHR42973">
    <property type="entry name" value="BINDING OXIDOREDUCTASE, PUTATIVE (AFU_ORTHOLOGUE AFUA_1G17690)-RELATED"/>
    <property type="match status" value="1"/>
</dbReference>
<dbReference type="PANTHER" id="PTHR42973:SF9">
    <property type="entry name" value="FAD-BINDING PCMH-TYPE DOMAIN-CONTAINING PROTEIN-RELATED"/>
    <property type="match status" value="1"/>
</dbReference>
<comment type="cofactor">
    <cofactor evidence="1">
        <name>FAD</name>
        <dbReference type="ChEBI" id="CHEBI:57692"/>
    </cofactor>
</comment>
<dbReference type="Gene3D" id="3.40.462.20">
    <property type="match status" value="1"/>
</dbReference>
<keyword evidence="5" id="KW-0560">Oxidoreductase</keyword>
<reference evidence="7 8" key="1">
    <citation type="journal article" date="2018" name="Sci. Rep.">
        <title>Comparative genomics provides insights into the lifestyle and reveals functional heterogeneity of dark septate endophytic fungi.</title>
        <authorList>
            <person name="Knapp D.G."/>
            <person name="Nemeth J.B."/>
            <person name="Barry K."/>
            <person name="Hainaut M."/>
            <person name="Henrissat B."/>
            <person name="Johnson J."/>
            <person name="Kuo A."/>
            <person name="Lim J.H.P."/>
            <person name="Lipzen A."/>
            <person name="Nolan M."/>
            <person name="Ohm R.A."/>
            <person name="Tamas L."/>
            <person name="Grigoriev I.V."/>
            <person name="Spatafora J.W."/>
            <person name="Nagy L.G."/>
            <person name="Kovacs G.M."/>
        </authorList>
    </citation>
    <scope>NUCLEOTIDE SEQUENCE [LARGE SCALE GENOMIC DNA]</scope>
    <source>
        <strain evidence="7 8">DSE2036</strain>
    </source>
</reference>
<evidence type="ECO:0000256" key="1">
    <source>
        <dbReference type="ARBA" id="ARBA00001974"/>
    </source>
</evidence>
<feature type="domain" description="FAD-binding PCMH-type" evidence="6">
    <location>
        <begin position="68"/>
        <end position="239"/>
    </location>
</feature>
<dbReference type="SUPFAM" id="SSF56176">
    <property type="entry name" value="FAD-binding/transporter-associated domain-like"/>
    <property type="match status" value="1"/>
</dbReference>
<evidence type="ECO:0000313" key="7">
    <source>
        <dbReference type="EMBL" id="PVI02565.1"/>
    </source>
</evidence>
<dbReference type="InterPro" id="IPR006094">
    <property type="entry name" value="Oxid_FAD_bind_N"/>
</dbReference>
<dbReference type="Gene3D" id="3.30.465.10">
    <property type="match status" value="1"/>
</dbReference>
<organism evidence="7 8">
    <name type="scientific">Periconia macrospinosa</name>
    <dbReference type="NCBI Taxonomy" id="97972"/>
    <lineage>
        <taxon>Eukaryota</taxon>
        <taxon>Fungi</taxon>
        <taxon>Dikarya</taxon>
        <taxon>Ascomycota</taxon>
        <taxon>Pezizomycotina</taxon>
        <taxon>Dothideomycetes</taxon>
        <taxon>Pleosporomycetidae</taxon>
        <taxon>Pleosporales</taxon>
        <taxon>Massarineae</taxon>
        <taxon>Periconiaceae</taxon>
        <taxon>Periconia</taxon>
    </lineage>
</organism>
<evidence type="ECO:0000313" key="8">
    <source>
        <dbReference type="Proteomes" id="UP000244855"/>
    </source>
</evidence>
<dbReference type="InterPro" id="IPR016169">
    <property type="entry name" value="FAD-bd_PCMH_sub2"/>
</dbReference>
<sequence length="504" mass="55877">MQLPIAPLSRIFSIFTTDAFGIPTEPEPWGINAVAKALSPLLSGNAIIHLPCSESWHALQVRASSPHVQPNFGMVVEVATEEDVQATVQTANRFNVPFLAVTGTHGWTTTLNNLPYGIQIRMRKLNVTTIDDGGQTATVGGGTLQHEITTALFAQKKQAVTGLCQCVSVAGPLLAGGHSALQARHGYAVDNIVSARIVLADGSVVTVSETENADLFWAIRGAGHNFGIVTRMTLRIYDIKKTWTVYTLIFTIDKIESLFKLVNKFDADPKRPSSMFLFGVGVRILDVDKSKPVIAYNVVFEGSEDEAYEWVQPFIVVGPASTQIAKNVDYEFLHTIIGEDLNSPACRTGMNIIGGTASIPKWNVTSLTIAFDIFSDMIADPRYSTSIFLLENYGIQGVQAVDPDSMSLSLEERKYPVLASPAIWWEGNRSEDAKNAIEYGDRMRQALFDGDNENTRRHTYVNYAKGDEPVEQMYGYEDWKIRKLVHLKKVYDPENRFRFYNPLV</sequence>
<evidence type="ECO:0000256" key="3">
    <source>
        <dbReference type="ARBA" id="ARBA00022630"/>
    </source>
</evidence>
<dbReference type="OrthoDB" id="9996127at2759"/>
<dbReference type="InterPro" id="IPR050416">
    <property type="entry name" value="FAD-linked_Oxidoreductase"/>
</dbReference>
<dbReference type="Pfam" id="PF01565">
    <property type="entry name" value="FAD_binding_4"/>
    <property type="match status" value="1"/>
</dbReference>
<comment type="similarity">
    <text evidence="2">Belongs to the oxygen-dependent FAD-linked oxidoreductase family.</text>
</comment>
<evidence type="ECO:0000256" key="4">
    <source>
        <dbReference type="ARBA" id="ARBA00022827"/>
    </source>
</evidence>
<dbReference type="AlphaFoldDB" id="A0A2V1DZB8"/>